<feature type="domain" description="Isochorismatase-like" evidence="2">
    <location>
        <begin position="12"/>
        <end position="186"/>
    </location>
</feature>
<evidence type="ECO:0000313" key="3">
    <source>
        <dbReference type="EMBL" id="UXN72012.1"/>
    </source>
</evidence>
<reference evidence="3 4" key="1">
    <citation type="submission" date="2022-09" db="EMBL/GenBank/DDBJ databases">
        <title>Interaction between co-microsymbionts with complementary sets of symbiotic genes in legume-rhizobium systems.</title>
        <authorList>
            <person name="Safronova V."/>
            <person name="Sazanova A."/>
            <person name="Afonin A."/>
            <person name="Chirak E."/>
        </authorList>
    </citation>
    <scope>NUCLEOTIDE SEQUENCE [LARGE SCALE GENOMIC DNA]</scope>
    <source>
        <strain evidence="3 4">A18/4-1</strain>
    </source>
</reference>
<evidence type="ECO:0000256" key="1">
    <source>
        <dbReference type="ARBA" id="ARBA00022801"/>
    </source>
</evidence>
<dbReference type="Pfam" id="PF00857">
    <property type="entry name" value="Isochorismatase"/>
    <property type="match status" value="1"/>
</dbReference>
<dbReference type="EMBL" id="CP104965">
    <property type="protein sequence ID" value="UXN72012.1"/>
    <property type="molecule type" value="Genomic_DNA"/>
</dbReference>
<evidence type="ECO:0000313" key="4">
    <source>
        <dbReference type="Proteomes" id="UP001061862"/>
    </source>
</evidence>
<keyword evidence="1 3" id="KW-0378">Hydrolase</keyword>
<dbReference type="Gene3D" id="3.40.50.850">
    <property type="entry name" value="Isochorismatase-like"/>
    <property type="match status" value="1"/>
</dbReference>
<accession>A0ABY6CKV3</accession>
<protein>
    <submittedName>
        <fullName evidence="3">Cysteine hydrolase</fullName>
    </submittedName>
</protein>
<organism evidence="3 4">
    <name type="scientific">Devosia neptuniae</name>
    <dbReference type="NCBI Taxonomy" id="191302"/>
    <lineage>
        <taxon>Bacteria</taxon>
        <taxon>Pseudomonadati</taxon>
        <taxon>Pseudomonadota</taxon>
        <taxon>Alphaproteobacteria</taxon>
        <taxon>Hyphomicrobiales</taxon>
        <taxon>Devosiaceae</taxon>
        <taxon>Devosia</taxon>
    </lineage>
</organism>
<gene>
    <name evidence="3" type="ORF">N8A98_12875</name>
</gene>
<sequence>MVLDRELDRRWAHICVDMQSLFAEETDWHAPWLKRVLPAVEMLVERSAERTIFTRFVPPETPAHAVGAWQDYYRRWPDMTREKLPPELIDLTPPLKRFVPPARTFDKSIYSPWLAGNLHGLLQSAGITTLVVSGGETDVCVLATVLGAIDLGYRVILPLDALFGSADATHDAMIGIYRSRFQVQLSITSVEELFEFWREEAI</sequence>
<dbReference type="PANTHER" id="PTHR43540:SF6">
    <property type="entry name" value="ISOCHORISMATASE-LIKE DOMAIN-CONTAINING PROTEIN"/>
    <property type="match status" value="1"/>
</dbReference>
<keyword evidence="4" id="KW-1185">Reference proteome</keyword>
<name>A0ABY6CKV3_9HYPH</name>
<dbReference type="PANTHER" id="PTHR43540">
    <property type="entry name" value="PEROXYUREIDOACRYLATE/UREIDOACRYLATE AMIDOHYDROLASE-RELATED"/>
    <property type="match status" value="1"/>
</dbReference>
<dbReference type="InterPro" id="IPR000868">
    <property type="entry name" value="Isochorismatase-like_dom"/>
</dbReference>
<dbReference type="RefSeq" id="WP_262171813.1">
    <property type="nucleotide sequence ID" value="NZ_CP104965.1"/>
</dbReference>
<dbReference type="GO" id="GO:0016787">
    <property type="term" value="F:hydrolase activity"/>
    <property type="evidence" value="ECO:0007669"/>
    <property type="project" value="UniProtKB-KW"/>
</dbReference>
<evidence type="ECO:0000259" key="2">
    <source>
        <dbReference type="Pfam" id="PF00857"/>
    </source>
</evidence>
<dbReference type="Proteomes" id="UP001061862">
    <property type="component" value="Chromosome"/>
</dbReference>
<dbReference type="InterPro" id="IPR036380">
    <property type="entry name" value="Isochorismatase-like_sf"/>
</dbReference>
<dbReference type="SUPFAM" id="SSF52499">
    <property type="entry name" value="Isochorismatase-like hydrolases"/>
    <property type="match status" value="1"/>
</dbReference>
<dbReference type="InterPro" id="IPR050272">
    <property type="entry name" value="Isochorismatase-like_hydrls"/>
</dbReference>
<dbReference type="CDD" id="cd00431">
    <property type="entry name" value="cysteine_hydrolases"/>
    <property type="match status" value="1"/>
</dbReference>
<proteinExistence type="predicted"/>